<evidence type="ECO:0000313" key="8">
    <source>
        <dbReference type="EMBL" id="MFC5910718.1"/>
    </source>
</evidence>
<evidence type="ECO:0000256" key="5">
    <source>
        <dbReference type="ARBA" id="ARBA00022989"/>
    </source>
</evidence>
<evidence type="ECO:0000256" key="2">
    <source>
        <dbReference type="ARBA" id="ARBA00011006"/>
    </source>
</evidence>
<comment type="caution">
    <text evidence="8">The sequence shown here is derived from an EMBL/GenBank/DDBJ whole genome shotgun (WGS) entry which is preliminary data.</text>
</comment>
<dbReference type="EMBL" id="JBHSQJ010000131">
    <property type="protein sequence ID" value="MFC5910718.1"/>
    <property type="molecule type" value="Genomic_DNA"/>
</dbReference>
<proteinExistence type="inferred from homology"/>
<organism evidence="8 9">
    <name type="scientific">Streptacidiphilus monticola</name>
    <dbReference type="NCBI Taxonomy" id="2161674"/>
    <lineage>
        <taxon>Bacteria</taxon>
        <taxon>Bacillati</taxon>
        <taxon>Actinomycetota</taxon>
        <taxon>Actinomycetes</taxon>
        <taxon>Kitasatosporales</taxon>
        <taxon>Streptomycetaceae</taxon>
        <taxon>Streptacidiphilus</taxon>
    </lineage>
</organism>
<evidence type="ECO:0000313" key="9">
    <source>
        <dbReference type="Proteomes" id="UP001596174"/>
    </source>
</evidence>
<keyword evidence="4 7" id="KW-0812">Transmembrane</keyword>
<feature type="transmembrane region" description="Helical" evidence="7">
    <location>
        <begin position="30"/>
        <end position="53"/>
    </location>
</feature>
<dbReference type="Proteomes" id="UP001596174">
    <property type="component" value="Unassembled WGS sequence"/>
</dbReference>
<comment type="similarity">
    <text evidence="2">Belongs to the UPF0410 family.</text>
</comment>
<evidence type="ECO:0000256" key="3">
    <source>
        <dbReference type="ARBA" id="ARBA00022475"/>
    </source>
</evidence>
<dbReference type="InterPro" id="IPR007341">
    <property type="entry name" value="Transgly_assoc"/>
</dbReference>
<dbReference type="PANTHER" id="PTHR33884">
    <property type="entry name" value="UPF0410 PROTEIN YMGE"/>
    <property type="match status" value="1"/>
</dbReference>
<keyword evidence="9" id="KW-1185">Reference proteome</keyword>
<name>A0ABW1G9P3_9ACTN</name>
<dbReference type="RefSeq" id="WP_380588393.1">
    <property type="nucleotide sequence ID" value="NZ_JBHSQJ010000131.1"/>
</dbReference>
<evidence type="ECO:0000256" key="1">
    <source>
        <dbReference type="ARBA" id="ARBA00004651"/>
    </source>
</evidence>
<protein>
    <submittedName>
        <fullName evidence="8">GlsB/YeaQ/YmgE family stress response membrane protein</fullName>
    </submittedName>
</protein>
<feature type="transmembrane region" description="Helical" evidence="7">
    <location>
        <begin position="65"/>
        <end position="84"/>
    </location>
</feature>
<keyword evidence="6 7" id="KW-0472">Membrane</keyword>
<keyword evidence="3" id="KW-1003">Cell membrane</keyword>
<accession>A0ABW1G9P3</accession>
<evidence type="ECO:0000256" key="6">
    <source>
        <dbReference type="ARBA" id="ARBA00023136"/>
    </source>
</evidence>
<comment type="subcellular location">
    <subcellularLocation>
        <location evidence="1">Cell membrane</location>
        <topology evidence="1">Multi-pass membrane protein</topology>
    </subcellularLocation>
</comment>
<keyword evidence="5 7" id="KW-1133">Transmembrane helix</keyword>
<evidence type="ECO:0000256" key="7">
    <source>
        <dbReference type="SAM" id="Phobius"/>
    </source>
</evidence>
<dbReference type="PANTHER" id="PTHR33884:SF3">
    <property type="entry name" value="UPF0410 PROTEIN YMGE"/>
    <property type="match status" value="1"/>
</dbReference>
<evidence type="ECO:0000256" key="4">
    <source>
        <dbReference type="ARBA" id="ARBA00022692"/>
    </source>
</evidence>
<gene>
    <name evidence="8" type="ORF">ACFP3V_26365</name>
</gene>
<sequence>MFQIVWIVIVGFVLGLLARAILPGRQAIPWWLSILLGMGGAWLGNGVAGWLGVRHTSGVDWIRHALQLGFAVALVAVGASLWAARGGGRSRA</sequence>
<reference evidence="9" key="1">
    <citation type="journal article" date="2019" name="Int. J. Syst. Evol. Microbiol.">
        <title>The Global Catalogue of Microorganisms (GCM) 10K type strain sequencing project: providing services to taxonomists for standard genome sequencing and annotation.</title>
        <authorList>
            <consortium name="The Broad Institute Genomics Platform"/>
            <consortium name="The Broad Institute Genome Sequencing Center for Infectious Disease"/>
            <person name="Wu L."/>
            <person name="Ma J."/>
        </authorList>
    </citation>
    <scope>NUCLEOTIDE SEQUENCE [LARGE SCALE GENOMIC DNA]</scope>
    <source>
        <strain evidence="9">JCM 4816</strain>
    </source>
</reference>